<reference evidence="1 2" key="2">
    <citation type="submission" date="2018-11" db="EMBL/GenBank/DDBJ databases">
        <authorList>
            <consortium name="Pathogen Informatics"/>
        </authorList>
    </citation>
    <scope>NUCLEOTIDE SEQUENCE [LARGE SCALE GENOMIC DNA]</scope>
</reference>
<proteinExistence type="predicted"/>
<organism evidence="3">
    <name type="scientific">Rodentolepis nana</name>
    <name type="common">Dwarf tapeworm</name>
    <name type="synonym">Hymenolepis nana</name>
    <dbReference type="NCBI Taxonomy" id="102285"/>
    <lineage>
        <taxon>Eukaryota</taxon>
        <taxon>Metazoa</taxon>
        <taxon>Spiralia</taxon>
        <taxon>Lophotrochozoa</taxon>
        <taxon>Platyhelminthes</taxon>
        <taxon>Cestoda</taxon>
        <taxon>Eucestoda</taxon>
        <taxon>Cyclophyllidea</taxon>
        <taxon>Hymenolepididae</taxon>
        <taxon>Rodentolepis</taxon>
    </lineage>
</organism>
<dbReference type="GO" id="GO:0030833">
    <property type="term" value="P:regulation of actin filament polymerization"/>
    <property type="evidence" value="ECO:0007669"/>
    <property type="project" value="TreeGrafter"/>
</dbReference>
<keyword evidence="2" id="KW-1185">Reference proteome</keyword>
<protein>
    <submittedName>
        <fullName evidence="3">RGS domain-containing protein</fullName>
    </submittedName>
</protein>
<dbReference type="AlphaFoldDB" id="A0A0R3TVK6"/>
<dbReference type="OrthoDB" id="10065861at2759"/>
<dbReference type="PANTHER" id="PTHR15735">
    <property type="entry name" value="FCH AND DOUBLE SH3 DOMAINS PROTEIN"/>
    <property type="match status" value="1"/>
</dbReference>
<dbReference type="PANTHER" id="PTHR15735:SF21">
    <property type="entry name" value="PROTEIN NERVOUS WRECK"/>
    <property type="match status" value="1"/>
</dbReference>
<gene>
    <name evidence="1" type="ORF">HNAJ_LOCUS11847</name>
</gene>
<accession>A0A0R3TVK6</accession>
<dbReference type="Proteomes" id="UP000278807">
    <property type="component" value="Unassembled WGS sequence"/>
</dbReference>
<name>A0A0R3TVK6_RODNA</name>
<reference evidence="3" key="1">
    <citation type="submission" date="2017-02" db="UniProtKB">
        <authorList>
            <consortium name="WormBaseParasite"/>
        </authorList>
    </citation>
    <scope>IDENTIFICATION</scope>
</reference>
<dbReference type="EMBL" id="UZAE01013833">
    <property type="protein sequence ID" value="VDO11532.1"/>
    <property type="molecule type" value="Genomic_DNA"/>
</dbReference>
<evidence type="ECO:0000313" key="1">
    <source>
        <dbReference type="EMBL" id="VDO11532.1"/>
    </source>
</evidence>
<dbReference type="WBParaSite" id="HNAJ_0001185801-mRNA-1">
    <property type="protein sequence ID" value="HNAJ_0001185801-mRNA-1"/>
    <property type="gene ID" value="HNAJ_0001185801"/>
</dbReference>
<dbReference type="GO" id="GO:0031594">
    <property type="term" value="C:neuromuscular junction"/>
    <property type="evidence" value="ECO:0007669"/>
    <property type="project" value="TreeGrafter"/>
</dbReference>
<dbReference type="STRING" id="102285.A0A0R3TVK6"/>
<dbReference type="GO" id="GO:0007274">
    <property type="term" value="P:neuromuscular synaptic transmission"/>
    <property type="evidence" value="ECO:0007669"/>
    <property type="project" value="TreeGrafter"/>
</dbReference>
<sequence length="199" mass="23245">MSFKYVTSEDSTNSIRLQYSIRKRTSIILDGDVYDRFREVLSKTSETELEICRHHQDPLQALLEESARINRAQAWENFIKESPIFSEFVEFQFEPRDGDTIFSLLSVNAKEGSFEQVAKKLARRFVTRERRIKSYRQEISDLCTGRLSPSSSGMTVPLSQEYENCEENGALNQEYVENKMEELEFAIRREEVRLLSTGF</sequence>
<dbReference type="GO" id="GO:0055037">
    <property type="term" value="C:recycling endosome"/>
    <property type="evidence" value="ECO:0007669"/>
    <property type="project" value="TreeGrafter"/>
</dbReference>
<evidence type="ECO:0000313" key="2">
    <source>
        <dbReference type="Proteomes" id="UP000278807"/>
    </source>
</evidence>
<evidence type="ECO:0000313" key="3">
    <source>
        <dbReference type="WBParaSite" id="HNAJ_0001185801-mRNA-1"/>
    </source>
</evidence>